<dbReference type="Proteomes" id="UP000004834">
    <property type="component" value="Unassembled WGS sequence"/>
</dbReference>
<gene>
    <name evidence="1" type="ORF">HMPREF9715_00520</name>
</gene>
<accession>A0AAV3F5Y2</accession>
<evidence type="ECO:0008006" key="3">
    <source>
        <dbReference type="Google" id="ProtNLM"/>
    </source>
</evidence>
<name>A0AAV3F5Y2_9FLAO</name>
<sequence>MEKVISDCRKRAIGLNFGEYYYYLAQCYEDINQFGDPNPYFDNFRRMYFYLKSGLLGCADAYTNLASIIENSDTIKNNRERAKAYFKLAYELGSEDGKHNYFLILKQEEYPTCLKLRVTFYGDKIDCDYLSKVIGLVPNTAIYESSRISLYKGSRYGNAQWQYEFDFIATLKLEPLVVLFKEYFGRKIKVLGNYIYDNDLTTRIDILADINYHSIPSYYMDTEFLSLISKLNGSIYYYQEYFDGFEEVFKE</sequence>
<comment type="caution">
    <text evidence="1">The sequence shown here is derived from an EMBL/GenBank/DDBJ whole genome shotgun (WGS) entry which is preliminary data.</text>
</comment>
<organism evidence="1 2">
    <name type="scientific">Myroides odoratimimus CIP 101113</name>
    <dbReference type="NCBI Taxonomy" id="883154"/>
    <lineage>
        <taxon>Bacteria</taxon>
        <taxon>Pseudomonadati</taxon>
        <taxon>Bacteroidota</taxon>
        <taxon>Flavobacteriia</taxon>
        <taxon>Flavobacteriales</taxon>
        <taxon>Flavobacteriaceae</taxon>
        <taxon>Myroides</taxon>
    </lineage>
</organism>
<dbReference type="AlphaFoldDB" id="A0AAV3F5Y2"/>
<evidence type="ECO:0000313" key="2">
    <source>
        <dbReference type="Proteomes" id="UP000004834"/>
    </source>
</evidence>
<dbReference type="SUPFAM" id="SSF81901">
    <property type="entry name" value="HCP-like"/>
    <property type="match status" value="1"/>
</dbReference>
<evidence type="ECO:0000313" key="1">
    <source>
        <dbReference type="EMBL" id="EHO14635.1"/>
    </source>
</evidence>
<dbReference type="Gene3D" id="1.25.40.10">
    <property type="entry name" value="Tetratricopeptide repeat domain"/>
    <property type="match status" value="1"/>
</dbReference>
<protein>
    <recommendedName>
        <fullName evidence="3">Sel1 repeat protein</fullName>
    </recommendedName>
</protein>
<reference evidence="1 2" key="1">
    <citation type="submission" date="2011-11" db="EMBL/GenBank/DDBJ databases">
        <title>The Genome Sequence of Myroides odoratimimus CIP 101113.</title>
        <authorList>
            <person name="Earl A."/>
            <person name="Ward D."/>
            <person name="Feldgarden M."/>
            <person name="Gevers D."/>
            <person name="Huys G."/>
            <person name="Young S.K."/>
            <person name="Zeng Q."/>
            <person name="Gargeya S."/>
            <person name="Fitzgerald M."/>
            <person name="Haas B."/>
            <person name="Abouelleil A."/>
            <person name="Alvarado L."/>
            <person name="Arachchi H.M."/>
            <person name="Berlin A."/>
            <person name="Brown A."/>
            <person name="Chapman S.B."/>
            <person name="Chen Z."/>
            <person name="Dunbar C."/>
            <person name="Freedman E."/>
            <person name="Gearin G."/>
            <person name="Goldberg J."/>
            <person name="Griggs A."/>
            <person name="Gujja S."/>
            <person name="Heiman D."/>
            <person name="Howarth C."/>
            <person name="Larson L."/>
            <person name="Lui A."/>
            <person name="MacDonald P.J.P."/>
            <person name="Montmayeur A."/>
            <person name="Murphy C."/>
            <person name="Neiman D."/>
            <person name="Pearson M."/>
            <person name="Priest M."/>
            <person name="Roberts A."/>
            <person name="Saif S."/>
            <person name="Shea T."/>
            <person name="Shenoy N."/>
            <person name="Sisk P."/>
            <person name="Stolte C."/>
            <person name="Sykes S."/>
            <person name="Wortman J."/>
            <person name="Nusbaum C."/>
            <person name="Birren B."/>
        </authorList>
    </citation>
    <scope>NUCLEOTIDE SEQUENCE [LARGE SCALE GENOMIC DNA]</scope>
    <source>
        <strain evidence="1 2">CIP 101113</strain>
    </source>
</reference>
<proteinExistence type="predicted"/>
<dbReference type="EMBL" id="AGEE01000005">
    <property type="protein sequence ID" value="EHO14635.1"/>
    <property type="molecule type" value="Genomic_DNA"/>
</dbReference>
<dbReference type="RefSeq" id="WP_006262719.1">
    <property type="nucleotide sequence ID" value="NZ_JH590837.1"/>
</dbReference>
<dbReference type="InterPro" id="IPR011990">
    <property type="entry name" value="TPR-like_helical_dom_sf"/>
</dbReference>